<dbReference type="EMBL" id="JBBWWQ010000007">
    <property type="protein sequence ID" value="KAK8942517.1"/>
    <property type="molecule type" value="Genomic_DNA"/>
</dbReference>
<dbReference type="InterPro" id="IPR001810">
    <property type="entry name" value="F-box_dom"/>
</dbReference>
<gene>
    <name evidence="3" type="ORF">KSP39_PZI008793</name>
</gene>
<dbReference type="SUPFAM" id="SSF81383">
    <property type="entry name" value="F-box domain"/>
    <property type="match status" value="1"/>
</dbReference>
<organism evidence="3 4">
    <name type="scientific">Platanthera zijinensis</name>
    <dbReference type="NCBI Taxonomy" id="2320716"/>
    <lineage>
        <taxon>Eukaryota</taxon>
        <taxon>Viridiplantae</taxon>
        <taxon>Streptophyta</taxon>
        <taxon>Embryophyta</taxon>
        <taxon>Tracheophyta</taxon>
        <taxon>Spermatophyta</taxon>
        <taxon>Magnoliopsida</taxon>
        <taxon>Liliopsida</taxon>
        <taxon>Asparagales</taxon>
        <taxon>Orchidaceae</taxon>
        <taxon>Orchidoideae</taxon>
        <taxon>Orchideae</taxon>
        <taxon>Orchidinae</taxon>
        <taxon>Platanthera</taxon>
    </lineage>
</organism>
<comment type="caution">
    <text evidence="3">The sequence shown here is derived from an EMBL/GenBank/DDBJ whole genome shotgun (WGS) entry which is preliminary data.</text>
</comment>
<evidence type="ECO:0000313" key="4">
    <source>
        <dbReference type="Proteomes" id="UP001418222"/>
    </source>
</evidence>
<dbReference type="InterPro" id="IPR036047">
    <property type="entry name" value="F-box-like_dom_sf"/>
</dbReference>
<dbReference type="Pfam" id="PF08268">
    <property type="entry name" value="FBA_3"/>
    <property type="match status" value="1"/>
</dbReference>
<name>A0AAP0BKD5_9ASPA</name>
<evidence type="ECO:0000313" key="3">
    <source>
        <dbReference type="EMBL" id="KAK8942517.1"/>
    </source>
</evidence>
<dbReference type="AlphaFoldDB" id="A0AAP0BKD5"/>
<reference evidence="3 4" key="1">
    <citation type="journal article" date="2022" name="Nat. Plants">
        <title>Genomes of leafy and leafless Platanthera orchids illuminate the evolution of mycoheterotrophy.</title>
        <authorList>
            <person name="Li M.H."/>
            <person name="Liu K.W."/>
            <person name="Li Z."/>
            <person name="Lu H.C."/>
            <person name="Ye Q.L."/>
            <person name="Zhang D."/>
            <person name="Wang J.Y."/>
            <person name="Li Y.F."/>
            <person name="Zhong Z.M."/>
            <person name="Liu X."/>
            <person name="Yu X."/>
            <person name="Liu D.K."/>
            <person name="Tu X.D."/>
            <person name="Liu B."/>
            <person name="Hao Y."/>
            <person name="Liao X.Y."/>
            <person name="Jiang Y.T."/>
            <person name="Sun W.H."/>
            <person name="Chen J."/>
            <person name="Chen Y.Q."/>
            <person name="Ai Y."/>
            <person name="Zhai J.W."/>
            <person name="Wu S.S."/>
            <person name="Zhou Z."/>
            <person name="Hsiao Y.Y."/>
            <person name="Wu W.L."/>
            <person name="Chen Y.Y."/>
            <person name="Lin Y.F."/>
            <person name="Hsu J.L."/>
            <person name="Li C.Y."/>
            <person name="Wang Z.W."/>
            <person name="Zhao X."/>
            <person name="Zhong W.Y."/>
            <person name="Ma X.K."/>
            <person name="Ma L."/>
            <person name="Huang J."/>
            <person name="Chen G.Z."/>
            <person name="Huang M.Z."/>
            <person name="Huang L."/>
            <person name="Peng D.H."/>
            <person name="Luo Y.B."/>
            <person name="Zou S.Q."/>
            <person name="Chen S.P."/>
            <person name="Lan S."/>
            <person name="Tsai W.C."/>
            <person name="Van de Peer Y."/>
            <person name="Liu Z.J."/>
        </authorList>
    </citation>
    <scope>NUCLEOTIDE SEQUENCE [LARGE SCALE GENOMIC DNA]</scope>
    <source>
        <strain evidence="3">Lor287</strain>
    </source>
</reference>
<protein>
    <submittedName>
        <fullName evidence="3">F-box protein</fullName>
    </submittedName>
</protein>
<evidence type="ECO:0000259" key="1">
    <source>
        <dbReference type="Pfam" id="PF00646"/>
    </source>
</evidence>
<sequence>MGSSFDLHLPEDLTREILLRLPARSVAMFRCVSTVWLSISTDPSFILSHARRAPKFLLVRSACANKYIKLPASGLSTTGGISKRGVVRISDEAMSSCDGLVCFRGITERFALKTYYAHNPLSSLQIRMPTPGSMHTLKNSVCELYWNGRRGEYQLLNISQHCRPNYHLRAVVLSSHYSSREIYRVPFVTDLKKQSCVLVNDCLYWTCRRSYPKSIGILVFHTLKESFSLMQLPSNGKKVSASFENYGLVEMEGELGYWTAELCKSRSVRVEIWTQMSGDEKWRNTHSLCLAGDVMSSFCFPKFLFACFEEGGFVCLFKDGGLYLLHWDVRSGKSYIEKLPMTDIAVLPPARIHRETLVNPPSYLSY</sequence>
<evidence type="ECO:0000259" key="2">
    <source>
        <dbReference type="Pfam" id="PF08268"/>
    </source>
</evidence>
<dbReference type="InterPro" id="IPR050796">
    <property type="entry name" value="SCF_F-box_component"/>
</dbReference>
<dbReference type="InterPro" id="IPR013187">
    <property type="entry name" value="F-box-assoc_dom_typ3"/>
</dbReference>
<accession>A0AAP0BKD5</accession>
<dbReference type="PANTHER" id="PTHR31672">
    <property type="entry name" value="BNACNNG10540D PROTEIN"/>
    <property type="match status" value="1"/>
</dbReference>
<dbReference type="NCBIfam" id="TIGR01640">
    <property type="entry name" value="F_box_assoc_1"/>
    <property type="match status" value="1"/>
</dbReference>
<feature type="domain" description="F-box" evidence="1">
    <location>
        <begin position="7"/>
        <end position="45"/>
    </location>
</feature>
<dbReference type="CDD" id="cd22157">
    <property type="entry name" value="F-box_AtFBW1-like"/>
    <property type="match status" value="1"/>
</dbReference>
<proteinExistence type="predicted"/>
<dbReference type="Proteomes" id="UP001418222">
    <property type="component" value="Unassembled WGS sequence"/>
</dbReference>
<keyword evidence="4" id="KW-1185">Reference proteome</keyword>
<dbReference type="Pfam" id="PF00646">
    <property type="entry name" value="F-box"/>
    <property type="match status" value="1"/>
</dbReference>
<dbReference type="InterPro" id="IPR017451">
    <property type="entry name" value="F-box-assoc_interact_dom"/>
</dbReference>
<feature type="domain" description="F-box associated beta-propeller type 3" evidence="2">
    <location>
        <begin position="92"/>
        <end position="288"/>
    </location>
</feature>